<accession>A0ABY3CVC8</accession>
<evidence type="ECO:0000313" key="4">
    <source>
        <dbReference type="Proteomes" id="UP000316859"/>
    </source>
</evidence>
<keyword evidence="4" id="KW-1185">Reference proteome</keyword>
<organism evidence="3 4">
    <name type="scientific">Corynebacterium guaraldiae</name>
    <dbReference type="NCBI Taxonomy" id="3051103"/>
    <lineage>
        <taxon>Bacteria</taxon>
        <taxon>Bacillati</taxon>
        <taxon>Actinomycetota</taxon>
        <taxon>Actinomycetes</taxon>
        <taxon>Mycobacteriales</taxon>
        <taxon>Corynebacteriaceae</taxon>
        <taxon>Corynebacterium</taxon>
    </lineage>
</organism>
<sequence length="135" mass="14164">MRNFRTAAVAAATAASVAFAGTSVAFAEDTETENTSLSSELSSAHDKVKENEDEKATLSSKWGDATDADTGVSGADLFGKNTADDTTNPTWAKAWREGTYAALGTAIAGALIAAYNFAVYNNIVPAHVLDPIFRR</sequence>
<proteinExistence type="predicted"/>
<keyword evidence="2" id="KW-0732">Signal</keyword>
<gene>
    <name evidence="3" type="ORF">FNY88_03665</name>
</gene>
<dbReference type="Proteomes" id="UP000316859">
    <property type="component" value="Unassembled WGS sequence"/>
</dbReference>
<feature type="chain" id="PRO_5046603551" description="Or membrane protein" evidence="2">
    <location>
        <begin position="28"/>
        <end position="135"/>
    </location>
</feature>
<name>A0ABY3CVC8_9CORY</name>
<protein>
    <recommendedName>
        <fullName evidence="5">Or membrane protein</fullName>
    </recommendedName>
</protein>
<evidence type="ECO:0000256" key="1">
    <source>
        <dbReference type="SAM" id="MobiDB-lite"/>
    </source>
</evidence>
<evidence type="ECO:0000256" key="2">
    <source>
        <dbReference type="SAM" id="SignalP"/>
    </source>
</evidence>
<comment type="caution">
    <text evidence="3">The sequence shown here is derived from an EMBL/GenBank/DDBJ whole genome shotgun (WGS) entry which is preliminary data.</text>
</comment>
<feature type="region of interest" description="Disordered" evidence="1">
    <location>
        <begin position="34"/>
        <end position="68"/>
    </location>
</feature>
<feature type="compositionally biased region" description="Basic and acidic residues" evidence="1">
    <location>
        <begin position="43"/>
        <end position="56"/>
    </location>
</feature>
<evidence type="ECO:0008006" key="5">
    <source>
        <dbReference type="Google" id="ProtNLM"/>
    </source>
</evidence>
<dbReference type="EMBL" id="VKDI01000006">
    <property type="protein sequence ID" value="TRX49943.1"/>
    <property type="molecule type" value="Genomic_DNA"/>
</dbReference>
<reference evidence="3 4" key="1">
    <citation type="submission" date="2019-07" db="EMBL/GenBank/DDBJ databases">
        <title>Draft genome of C. aurimucosum strain 2299.</title>
        <authorList>
            <person name="Pacheco L.G.C."/>
            <person name="Aguiar E.R.G.R."/>
            <person name="Santos C.S."/>
            <person name="Rocha D.J.P.G."/>
            <person name="Sant'Anna L.O."/>
            <person name="Mattos-Guaraldi A.L."/>
            <person name="Santos L.S."/>
        </authorList>
    </citation>
    <scope>NUCLEOTIDE SEQUENCE [LARGE SCALE GENOMIC DNA]</scope>
    <source>
        <strain evidence="3 4">2299</strain>
    </source>
</reference>
<evidence type="ECO:0000313" key="3">
    <source>
        <dbReference type="EMBL" id="TRX49943.1"/>
    </source>
</evidence>
<feature type="signal peptide" evidence="2">
    <location>
        <begin position="1"/>
        <end position="27"/>
    </location>
</feature>
<dbReference type="RefSeq" id="WP_144014441.1">
    <property type="nucleotide sequence ID" value="NZ_VKDI01000006.1"/>
</dbReference>